<protein>
    <submittedName>
        <fullName evidence="2">Uncharacterized protein</fullName>
    </submittedName>
</protein>
<feature type="compositionally biased region" description="Acidic residues" evidence="1">
    <location>
        <begin position="8"/>
        <end position="19"/>
    </location>
</feature>
<sequence>MADVAMETADEEPSLDALDELPQKGFTSHVSDEDNDTPTTKRDIKSLLKNICSLFQADLAIVWEDMHSLTGRTLQTKQAALQEVQDKTIQAQQGMVAKLTDQEDKIRRNNIKLKGVPEEVAMAELPQYLRRLFHHTDRGPRSATSCCFATRSGGAKIPDGRTYPSKCLSLQSRS</sequence>
<dbReference type="AlphaFoldDB" id="A0AAD1TFA6"/>
<dbReference type="EMBL" id="OW240923">
    <property type="protein sequence ID" value="CAH2325040.1"/>
    <property type="molecule type" value="Genomic_DNA"/>
</dbReference>
<gene>
    <name evidence="2" type="ORF">PECUL_23A007583</name>
</gene>
<evidence type="ECO:0000256" key="1">
    <source>
        <dbReference type="SAM" id="MobiDB-lite"/>
    </source>
</evidence>
<organism evidence="2 3">
    <name type="scientific">Pelobates cultripes</name>
    <name type="common">Western spadefoot toad</name>
    <dbReference type="NCBI Taxonomy" id="61616"/>
    <lineage>
        <taxon>Eukaryota</taxon>
        <taxon>Metazoa</taxon>
        <taxon>Chordata</taxon>
        <taxon>Craniata</taxon>
        <taxon>Vertebrata</taxon>
        <taxon>Euteleostomi</taxon>
        <taxon>Amphibia</taxon>
        <taxon>Batrachia</taxon>
        <taxon>Anura</taxon>
        <taxon>Pelobatoidea</taxon>
        <taxon>Pelobatidae</taxon>
        <taxon>Pelobates</taxon>
    </lineage>
</organism>
<reference evidence="2" key="1">
    <citation type="submission" date="2022-03" db="EMBL/GenBank/DDBJ databases">
        <authorList>
            <person name="Alioto T."/>
            <person name="Alioto T."/>
            <person name="Gomez Garrido J."/>
        </authorList>
    </citation>
    <scope>NUCLEOTIDE SEQUENCE</scope>
</reference>
<evidence type="ECO:0000313" key="3">
    <source>
        <dbReference type="Proteomes" id="UP001295444"/>
    </source>
</evidence>
<feature type="region of interest" description="Disordered" evidence="1">
    <location>
        <begin position="1"/>
        <end position="40"/>
    </location>
</feature>
<dbReference type="Proteomes" id="UP001295444">
    <property type="component" value="Chromosome 12"/>
</dbReference>
<keyword evidence="3" id="KW-1185">Reference proteome</keyword>
<name>A0AAD1TFA6_PELCU</name>
<evidence type="ECO:0000313" key="2">
    <source>
        <dbReference type="EMBL" id="CAH2325040.1"/>
    </source>
</evidence>
<accession>A0AAD1TFA6</accession>
<proteinExistence type="predicted"/>